<evidence type="ECO:0000256" key="3">
    <source>
        <dbReference type="ARBA" id="ARBA00023239"/>
    </source>
</evidence>
<dbReference type="GO" id="GO:0005524">
    <property type="term" value="F:ATP binding"/>
    <property type="evidence" value="ECO:0007669"/>
    <property type="project" value="InterPro"/>
</dbReference>
<dbReference type="Pfam" id="PF00211">
    <property type="entry name" value="Guanylate_cyc"/>
    <property type="match status" value="1"/>
</dbReference>
<comment type="similarity">
    <text evidence="4">Belongs to the adenylyl cyclase class-4/guanylyl cyclase family.</text>
</comment>
<dbReference type="PROSITE" id="PS50125">
    <property type="entry name" value="GUANYLATE_CYCLASE_2"/>
    <property type="match status" value="1"/>
</dbReference>
<accession>A0A1W2H8A1</accession>
<evidence type="ECO:0000256" key="5">
    <source>
        <dbReference type="SAM" id="Coils"/>
    </source>
</evidence>
<evidence type="ECO:0000259" key="7">
    <source>
        <dbReference type="PROSITE" id="PS50125"/>
    </source>
</evidence>
<dbReference type="InterPro" id="IPR001054">
    <property type="entry name" value="A/G_cyclase"/>
</dbReference>
<dbReference type="InterPro" id="IPR000719">
    <property type="entry name" value="Prot_kinase_dom"/>
</dbReference>
<name>A0A1W2H8A1_9BACT</name>
<dbReference type="SMART" id="SM00044">
    <property type="entry name" value="CYCc"/>
    <property type="match status" value="1"/>
</dbReference>
<dbReference type="GO" id="GO:0004016">
    <property type="term" value="F:adenylate cyclase activity"/>
    <property type="evidence" value="ECO:0007669"/>
    <property type="project" value="UniProtKB-ARBA"/>
</dbReference>
<organism evidence="8 9">
    <name type="scientific">Aquiflexum balticum DSM 16537</name>
    <dbReference type="NCBI Taxonomy" id="758820"/>
    <lineage>
        <taxon>Bacteria</taxon>
        <taxon>Pseudomonadati</taxon>
        <taxon>Bacteroidota</taxon>
        <taxon>Cytophagia</taxon>
        <taxon>Cytophagales</taxon>
        <taxon>Cyclobacteriaceae</taxon>
        <taxon>Aquiflexum</taxon>
    </lineage>
</organism>
<evidence type="ECO:0000259" key="6">
    <source>
        <dbReference type="PROSITE" id="PS50011"/>
    </source>
</evidence>
<keyword evidence="5" id="KW-0175">Coiled coil</keyword>
<dbReference type="InterPro" id="IPR053159">
    <property type="entry name" value="Hybrid_Histidine_Kinase"/>
</dbReference>
<dbReference type="InterPro" id="IPR041664">
    <property type="entry name" value="AAA_16"/>
</dbReference>
<dbReference type="CDD" id="cd07302">
    <property type="entry name" value="CHD"/>
    <property type="match status" value="1"/>
</dbReference>
<dbReference type="Gene3D" id="1.10.510.10">
    <property type="entry name" value="Transferase(Phosphotransferase) domain 1"/>
    <property type="match status" value="1"/>
</dbReference>
<keyword evidence="2" id="KW-0547">Nucleotide-binding</keyword>
<dbReference type="GO" id="GO:0004672">
    <property type="term" value="F:protein kinase activity"/>
    <property type="evidence" value="ECO:0007669"/>
    <property type="project" value="InterPro"/>
</dbReference>
<dbReference type="Pfam" id="PF01590">
    <property type="entry name" value="GAF"/>
    <property type="match status" value="1"/>
</dbReference>
<dbReference type="OrthoDB" id="9806704at2"/>
<sequence>MEMKSKLVYTGDHFSIHNPALDSGEQIVLKTAKITSLSPVKQMKAENEGSFAGEKIEGFRRVFGFEKSQSEIILKLDHVSGVSLREFCESNLTLLEKVHLCIRLARALSAIHSQQIIHLNLNPDHILIESHTGSIYFISLGIATRLKRKIGIDNKIYFSDANLDFIAPEQTGRISSDVGYFSDIYSLGGVFYWLFTNQLMFGSKEYSAKIHAHIALSPLAPRDISDTPPLISNLIMKMVEKDIEDRYQSIFGVLHDLQVIFSNLENKGIIKNFELGSNDSSGILQFTNQLYGRRKEIAKLNDSYERVKNGENILVLIYGSSGVGKSTLAEQLYRPVLQDGGFYITGKFDQLKTDVPYFAFSQAFGSWMEQILLEDESTLQRWKSELYKKLHPIGRALFDIVPNLDKLLDNEPLLPVLHGQESKLRFEYALTNFVKVISESGKPMVIFIDDLQWSDSSSLDLIRIILTNKDLKNFLLIGTYRDNEIFVGHPFLEFKTELENAGIFPEGLHLENLQSKDIHKLVSDTLGNSILPLKDLADIIQKKSAGNALFVNQFIKAIYSNEILTFDRTERGWKWDTEKLLEFNVEGDIVDLLIGTIQKLPQETVSMLKLASCIGNKFNLDILSIVTGNLKDEVYEKLKPAINSGMILEGRNKSLYFVHDKVQQAIYTLNEEVAKREIHLKIGRLLLEKTPNSDIRENIFDIVHHFNFAKEWVKEQAEIKKVSELNLIAGIRSQNAAAYSMALHYFENAIEFLTEENWEKDNEFVLKVFFKAAEAAYQSNNQAQFEKLAGILDVRVNKKVEKLKLAVLKIKNANIKNDQKLVINIGLEAVKLLGYKHKKNPSKIDFLVGYFLTNYRLSKFTLEKVSKLPKSTNEEMILGIEILQYVAFASYFLSPISVPLHIFKMFDWTLKYGIAPQSTFTILIFGYINIVHMNNIEKGLKIAQLGYELSEYLKEDENGCKVRGAYHIFISFWLKPMHETIPDLEDSFKRGLNTGEFEYNSLTALMIMFNRFFSGDPLQNITKRGELLIKQMTPLNQTLQIARVKMFTQVAHLLIKGFPEDYKIQGDILDEDEVSFPDGPVSSSYYSNLFELKKVVALIFNQYELAYDFSIRQKPYLMSINGTMGEYLYYFYENLCISSIYNSRDQKEQKRLKKILKKNLDKFNKYVSFSETNFLHRLELMKAEIFLLEKNYDLAAKHYFNSIRFARINKFIQEEAIAWERTGILYLEMNQAEVAQFYLTNAYKTYSKWGAKSKLEQMKEKYATHILPDEIGVNSNSLDLNTILKTINLLSGEVVLENILVGLMNLVAENAGAERAFLISLEDNKKVIKASIEKSTNQIKVMQNIPFEEFDEISSSVVNSVARNGEILVLDDANLVLPYSNDDYIFKNAIRSIVCIPLKHGNTILAFLYLENRLLSGAFSKERLEILHIMATQTAISLQNAMLFDQTNRLNLELKQEVDMRKVIEENLRINEKRLEEYNINLENKVNERTLDLKIEKEKSDELLLNILPYDIAMELKEKGSADAKKFENVTVLFTDFEGFSQIAEEMNAVDLVSEIDYCFKEFDKIIQKHNIEKIKTIGDAYMAVGGLPVTNETHPFDVVNAALEIMEFMEVHKKRKLKEKQPVFEIRIGIHSGNVVAGIVGFKKFAYDIWGDTVNVASRMESSGAIGKINISGTTFGLINEKYKCSYRGKIQAKNKGEIDMYFVEGKVD</sequence>
<dbReference type="EMBL" id="LT838813">
    <property type="protein sequence ID" value="SMD45034.1"/>
    <property type="molecule type" value="Genomic_DNA"/>
</dbReference>
<protein>
    <submittedName>
        <fullName evidence="8">Predicted ATPase</fullName>
    </submittedName>
</protein>
<dbReference type="SUPFAM" id="SSF55073">
    <property type="entry name" value="Nucleotide cyclase"/>
    <property type="match status" value="1"/>
</dbReference>
<evidence type="ECO:0000313" key="9">
    <source>
        <dbReference type="Proteomes" id="UP000192333"/>
    </source>
</evidence>
<feature type="coiled-coil region" evidence="5">
    <location>
        <begin position="1461"/>
        <end position="1488"/>
    </location>
</feature>
<proteinExistence type="inferred from homology"/>
<feature type="domain" description="Protein kinase" evidence="6">
    <location>
        <begin position="1"/>
        <end position="258"/>
    </location>
</feature>
<comment type="subcellular location">
    <subcellularLocation>
        <location evidence="1">Membrane</location>
        <topology evidence="1">Single-pass membrane protein</topology>
    </subcellularLocation>
</comment>
<dbReference type="InterPro" id="IPR011009">
    <property type="entry name" value="Kinase-like_dom_sf"/>
</dbReference>
<dbReference type="SMART" id="SM00220">
    <property type="entry name" value="S_TKc"/>
    <property type="match status" value="1"/>
</dbReference>
<dbReference type="GO" id="GO:0035556">
    <property type="term" value="P:intracellular signal transduction"/>
    <property type="evidence" value="ECO:0007669"/>
    <property type="project" value="InterPro"/>
</dbReference>
<evidence type="ECO:0000256" key="4">
    <source>
        <dbReference type="RuleBase" id="RU000405"/>
    </source>
</evidence>
<dbReference type="GO" id="GO:0009190">
    <property type="term" value="P:cyclic nucleotide biosynthetic process"/>
    <property type="evidence" value="ECO:0007669"/>
    <property type="project" value="InterPro"/>
</dbReference>
<dbReference type="Pfam" id="PF13191">
    <property type="entry name" value="AAA_16"/>
    <property type="match status" value="1"/>
</dbReference>
<evidence type="ECO:0000256" key="2">
    <source>
        <dbReference type="ARBA" id="ARBA00022741"/>
    </source>
</evidence>
<dbReference type="Proteomes" id="UP000192333">
    <property type="component" value="Chromosome I"/>
</dbReference>
<dbReference type="Gene3D" id="3.40.50.300">
    <property type="entry name" value="P-loop containing nucleotide triphosphate hydrolases"/>
    <property type="match status" value="1"/>
</dbReference>
<dbReference type="InterPro" id="IPR018297">
    <property type="entry name" value="A/G_cyclase_CS"/>
</dbReference>
<dbReference type="Gene3D" id="6.10.250.780">
    <property type="match status" value="1"/>
</dbReference>
<dbReference type="Pfam" id="PF00069">
    <property type="entry name" value="Pkinase"/>
    <property type="match status" value="1"/>
</dbReference>
<dbReference type="InterPro" id="IPR003018">
    <property type="entry name" value="GAF"/>
</dbReference>
<dbReference type="SUPFAM" id="SSF52540">
    <property type="entry name" value="P-loop containing nucleoside triphosphate hydrolases"/>
    <property type="match status" value="1"/>
</dbReference>
<dbReference type="PROSITE" id="PS50011">
    <property type="entry name" value="PROTEIN_KINASE_DOM"/>
    <property type="match status" value="1"/>
</dbReference>
<gene>
    <name evidence="8" type="ORF">SAMN00777080_3675</name>
</gene>
<dbReference type="PROSITE" id="PS00452">
    <property type="entry name" value="GUANYLATE_CYCLASE_1"/>
    <property type="match status" value="1"/>
</dbReference>
<dbReference type="SMART" id="SM00065">
    <property type="entry name" value="GAF"/>
    <property type="match status" value="1"/>
</dbReference>
<dbReference type="InterPro" id="IPR029016">
    <property type="entry name" value="GAF-like_dom_sf"/>
</dbReference>
<dbReference type="PANTHER" id="PTHR43642:SF1">
    <property type="entry name" value="HYBRID SIGNAL TRANSDUCTION HISTIDINE KINASE G"/>
    <property type="match status" value="1"/>
</dbReference>
<evidence type="ECO:0000313" key="8">
    <source>
        <dbReference type="EMBL" id="SMD45034.1"/>
    </source>
</evidence>
<dbReference type="SUPFAM" id="SSF55781">
    <property type="entry name" value="GAF domain-like"/>
    <property type="match status" value="1"/>
</dbReference>
<dbReference type="InterPro" id="IPR027417">
    <property type="entry name" value="P-loop_NTPase"/>
</dbReference>
<evidence type="ECO:0000256" key="1">
    <source>
        <dbReference type="ARBA" id="ARBA00004167"/>
    </source>
</evidence>
<dbReference type="SUPFAM" id="SSF56112">
    <property type="entry name" value="Protein kinase-like (PK-like)"/>
    <property type="match status" value="1"/>
</dbReference>
<dbReference type="Gene3D" id="3.30.70.1230">
    <property type="entry name" value="Nucleotide cyclase"/>
    <property type="match status" value="1"/>
</dbReference>
<dbReference type="Gene3D" id="3.30.450.40">
    <property type="match status" value="1"/>
</dbReference>
<reference evidence="9" key="1">
    <citation type="submission" date="2017-04" db="EMBL/GenBank/DDBJ databases">
        <authorList>
            <person name="Varghese N."/>
            <person name="Submissions S."/>
        </authorList>
    </citation>
    <scope>NUCLEOTIDE SEQUENCE [LARGE SCALE GENOMIC DNA]</scope>
    <source>
        <strain evidence="9">DSM 16537</strain>
    </source>
</reference>
<dbReference type="PANTHER" id="PTHR43642">
    <property type="entry name" value="HYBRID SIGNAL TRANSDUCTION HISTIDINE KINASE G"/>
    <property type="match status" value="1"/>
</dbReference>
<dbReference type="GO" id="GO:0016020">
    <property type="term" value="C:membrane"/>
    <property type="evidence" value="ECO:0007669"/>
    <property type="project" value="UniProtKB-SubCell"/>
</dbReference>
<dbReference type="STRING" id="758820.SAMN00777080_3675"/>
<keyword evidence="3 4" id="KW-0456">Lyase</keyword>
<dbReference type="InterPro" id="IPR029787">
    <property type="entry name" value="Nucleotide_cyclase"/>
</dbReference>
<keyword evidence="9" id="KW-1185">Reference proteome</keyword>
<feature type="domain" description="Guanylate cyclase" evidence="7">
    <location>
        <begin position="1531"/>
        <end position="1662"/>
    </location>
</feature>